<reference evidence="3 4" key="1">
    <citation type="submission" date="2020-08" db="EMBL/GenBank/DDBJ databases">
        <title>Aphidius gifuensis genome sequencing and assembly.</title>
        <authorList>
            <person name="Du Z."/>
        </authorList>
    </citation>
    <scope>NUCLEOTIDE SEQUENCE [LARGE SCALE GENOMIC DNA]</scope>
    <source>
        <strain evidence="3">YNYX2018</strain>
        <tissue evidence="3">Adults</tissue>
    </source>
</reference>
<dbReference type="Pfam" id="PF03803">
    <property type="entry name" value="Scramblase"/>
    <property type="match status" value="1"/>
</dbReference>
<keyword evidence="2" id="KW-0449">Lipoprotein</keyword>
<keyword evidence="4" id="KW-1185">Reference proteome</keyword>
<organism evidence="3 4">
    <name type="scientific">Aphidius gifuensis</name>
    <name type="common">Parasitoid wasp</name>
    <dbReference type="NCBI Taxonomy" id="684658"/>
    <lineage>
        <taxon>Eukaryota</taxon>
        <taxon>Metazoa</taxon>
        <taxon>Ecdysozoa</taxon>
        <taxon>Arthropoda</taxon>
        <taxon>Hexapoda</taxon>
        <taxon>Insecta</taxon>
        <taxon>Pterygota</taxon>
        <taxon>Neoptera</taxon>
        <taxon>Endopterygota</taxon>
        <taxon>Hymenoptera</taxon>
        <taxon>Apocrita</taxon>
        <taxon>Ichneumonoidea</taxon>
        <taxon>Braconidae</taxon>
        <taxon>Aphidiinae</taxon>
        <taxon>Aphidius</taxon>
    </lineage>
</organism>
<dbReference type="InterPro" id="IPR005552">
    <property type="entry name" value="Scramblase"/>
</dbReference>
<dbReference type="PANTHER" id="PTHR23248">
    <property type="entry name" value="PHOSPHOLIPID SCRAMBLASE-RELATED"/>
    <property type="match status" value="1"/>
</dbReference>
<keyword evidence="2" id="KW-0106">Calcium</keyword>
<evidence type="ECO:0000256" key="2">
    <source>
        <dbReference type="RuleBase" id="RU363116"/>
    </source>
</evidence>
<comment type="function">
    <text evidence="2">May mediate accelerated ATP-independent bidirectional transbilayer migration of phospholipids upon binding calcium ions that results in a loss of phospholipid asymmetry in the plasma membrane.</text>
</comment>
<dbReference type="PANTHER" id="PTHR23248:SF9">
    <property type="entry name" value="PHOSPHOLIPID SCRAMBLASE"/>
    <property type="match status" value="1"/>
</dbReference>
<name>A0A834XXG4_APHGI</name>
<evidence type="ECO:0000313" key="3">
    <source>
        <dbReference type="EMBL" id="KAF7994377.1"/>
    </source>
</evidence>
<proteinExistence type="inferred from homology"/>
<dbReference type="EMBL" id="JACMRX010000002">
    <property type="protein sequence ID" value="KAF7994377.1"/>
    <property type="molecule type" value="Genomic_DNA"/>
</dbReference>
<sequence>MEYFLSYDSLHLYFDEKGFNRKNCIIKNEKQQDVFFTSELNQAVWKNYWRNFYCRSRIATRVYDKTGKEVLRFIRHRDGKKIYAYSGDKNIGYMIKNRNKLCHSKYSIFDCQNNELMRIKMPTDRGEYSNKYQVFNLNNFKIGEITREFKGSCYSSINFLLDIDARCKALLISATILLNHKERHENYLSDLNLAVVTLI</sequence>
<gene>
    <name evidence="3" type="ORF">HCN44_003849</name>
</gene>
<keyword evidence="2" id="KW-0564">Palmitate</keyword>
<comment type="similarity">
    <text evidence="1 2">Belongs to the phospholipid scramblase family.</text>
</comment>
<comment type="caution">
    <text evidence="3">The sequence shown here is derived from an EMBL/GenBank/DDBJ whole genome shotgun (WGS) entry which is preliminary data.</text>
</comment>
<dbReference type="Proteomes" id="UP000639338">
    <property type="component" value="Unassembled WGS sequence"/>
</dbReference>
<comment type="cofactor">
    <cofactor evidence="2">
        <name>Ca(2+)</name>
        <dbReference type="ChEBI" id="CHEBI:29108"/>
    </cofactor>
</comment>
<dbReference type="GO" id="GO:0005886">
    <property type="term" value="C:plasma membrane"/>
    <property type="evidence" value="ECO:0007669"/>
    <property type="project" value="TreeGrafter"/>
</dbReference>
<protein>
    <recommendedName>
        <fullName evidence="2">Phospholipid scramblase</fullName>
    </recommendedName>
</protein>
<evidence type="ECO:0000256" key="1">
    <source>
        <dbReference type="ARBA" id="ARBA00005350"/>
    </source>
</evidence>
<dbReference type="AlphaFoldDB" id="A0A834XXG4"/>
<evidence type="ECO:0000313" key="4">
    <source>
        <dbReference type="Proteomes" id="UP000639338"/>
    </source>
</evidence>
<accession>A0A834XXG4</accession>
<dbReference type="GO" id="GO:0017128">
    <property type="term" value="F:phospholipid scramblase activity"/>
    <property type="evidence" value="ECO:0007669"/>
    <property type="project" value="InterPro"/>
</dbReference>